<dbReference type="Proteomes" id="UP001403385">
    <property type="component" value="Unassembled WGS sequence"/>
</dbReference>
<dbReference type="EMBL" id="JBDKWZ010000003">
    <property type="protein sequence ID" value="MEN7547712.1"/>
    <property type="molecule type" value="Genomic_DNA"/>
</dbReference>
<dbReference type="RefSeq" id="WP_346820497.1">
    <property type="nucleotide sequence ID" value="NZ_JBDKWZ010000003.1"/>
</dbReference>
<comment type="caution">
    <text evidence="3">The sequence shown here is derived from an EMBL/GenBank/DDBJ whole genome shotgun (WGS) entry which is preliminary data.</text>
</comment>
<dbReference type="GO" id="GO:0035556">
    <property type="term" value="P:intracellular signal transduction"/>
    <property type="evidence" value="ECO:0007669"/>
    <property type="project" value="InterPro"/>
</dbReference>
<dbReference type="Gene3D" id="3.30.70.1230">
    <property type="entry name" value="Nucleotide cyclase"/>
    <property type="match status" value="1"/>
</dbReference>
<evidence type="ECO:0000259" key="2">
    <source>
        <dbReference type="PROSITE" id="PS50125"/>
    </source>
</evidence>
<dbReference type="GO" id="GO:0004016">
    <property type="term" value="F:adenylate cyclase activity"/>
    <property type="evidence" value="ECO:0007669"/>
    <property type="project" value="UniProtKB-ARBA"/>
</dbReference>
<keyword evidence="3" id="KW-0456">Lyase</keyword>
<dbReference type="PROSITE" id="PS50125">
    <property type="entry name" value="GUANYLATE_CYCLASE_2"/>
    <property type="match status" value="1"/>
</dbReference>
<keyword evidence="4" id="KW-1185">Reference proteome</keyword>
<name>A0AAW9RVK0_9BACT</name>
<evidence type="ECO:0000256" key="1">
    <source>
        <dbReference type="SAM" id="Phobius"/>
    </source>
</evidence>
<evidence type="ECO:0000313" key="3">
    <source>
        <dbReference type="EMBL" id="MEN7547712.1"/>
    </source>
</evidence>
<reference evidence="3 4" key="1">
    <citation type="submission" date="2024-04" db="EMBL/GenBank/DDBJ databases">
        <title>Novel genus in family Flammeovirgaceae.</title>
        <authorList>
            <person name="Nguyen T.H."/>
            <person name="Vuong T.Q."/>
            <person name="Le H."/>
            <person name="Kim S.-G."/>
        </authorList>
    </citation>
    <scope>NUCLEOTIDE SEQUENCE [LARGE SCALE GENOMIC DNA]</scope>
    <source>
        <strain evidence="3 4">JCM 23209</strain>
    </source>
</reference>
<dbReference type="InterPro" id="IPR050697">
    <property type="entry name" value="Adenylyl/Guanylyl_Cyclase_3/4"/>
</dbReference>
<sequence>MTTHMVKHKTKLILQDWLFILIAWQVAIGISNLHSWAMLDFIDSQAFGAFSSFIHSNWAIWDGVFFGLFFGTLFAIIHTFSEYKLIRKLSFSRIILVKSGLYLLALILSSGLIFCAYWFLDIFPRETDWNFILKFIQPRFFIVGSIYMTFFILLINFLVLINRKFGHGNLWKFILGTYHKPKDENRIFMFLDLKGSTSIAEKLGHNLYSQMIQNCFHDLTDFVVKYKAEIYQYVGDEVVLTWTTHNGLENLNCIRLFFDFQQALEKRKAYYFKKFAHFPEFKAGMAMGPVTVVEIGDIKREIAYHGDVLNTAARIQSKCNEFGKPLLISENLESTLHQIAQTPSEFIGNIQLKGKENHVRIYAIDNGYEGPKQNHKVLVMN</sequence>
<protein>
    <submittedName>
        <fullName evidence="3">Adenylate/guanylate cyclase domain-containing protein</fullName>
        <ecNumber evidence="3">4.6.1.-</ecNumber>
    </submittedName>
</protein>
<dbReference type="EC" id="4.6.1.-" evidence="3"/>
<feature type="transmembrane region" description="Helical" evidence="1">
    <location>
        <begin position="101"/>
        <end position="120"/>
    </location>
</feature>
<dbReference type="PANTHER" id="PTHR43081:SF1">
    <property type="entry name" value="ADENYLATE CYCLASE, TERMINAL-DIFFERENTIATION SPECIFIC"/>
    <property type="match status" value="1"/>
</dbReference>
<dbReference type="SUPFAM" id="SSF55073">
    <property type="entry name" value="Nucleotide cyclase"/>
    <property type="match status" value="1"/>
</dbReference>
<dbReference type="InterPro" id="IPR029787">
    <property type="entry name" value="Nucleotide_cyclase"/>
</dbReference>
<feature type="transmembrane region" description="Helical" evidence="1">
    <location>
        <begin position="12"/>
        <end position="38"/>
    </location>
</feature>
<accession>A0AAW9RVK0</accession>
<organism evidence="3 4">
    <name type="scientific">Rapidithrix thailandica</name>
    <dbReference type="NCBI Taxonomy" id="413964"/>
    <lineage>
        <taxon>Bacteria</taxon>
        <taxon>Pseudomonadati</taxon>
        <taxon>Bacteroidota</taxon>
        <taxon>Cytophagia</taxon>
        <taxon>Cytophagales</taxon>
        <taxon>Flammeovirgaceae</taxon>
        <taxon>Rapidithrix</taxon>
    </lineage>
</organism>
<feature type="transmembrane region" description="Helical" evidence="1">
    <location>
        <begin position="58"/>
        <end position="80"/>
    </location>
</feature>
<feature type="domain" description="Guanylate cyclase" evidence="2">
    <location>
        <begin position="187"/>
        <end position="316"/>
    </location>
</feature>
<dbReference type="Pfam" id="PF00211">
    <property type="entry name" value="Guanylate_cyc"/>
    <property type="match status" value="1"/>
</dbReference>
<keyword evidence="1" id="KW-0812">Transmembrane</keyword>
<dbReference type="AlphaFoldDB" id="A0AAW9RVK0"/>
<dbReference type="InterPro" id="IPR001054">
    <property type="entry name" value="A/G_cyclase"/>
</dbReference>
<keyword evidence="1" id="KW-1133">Transmembrane helix</keyword>
<feature type="transmembrane region" description="Helical" evidence="1">
    <location>
        <begin position="140"/>
        <end position="161"/>
    </location>
</feature>
<evidence type="ECO:0000313" key="4">
    <source>
        <dbReference type="Proteomes" id="UP001403385"/>
    </source>
</evidence>
<keyword evidence="1" id="KW-0472">Membrane</keyword>
<dbReference type="PANTHER" id="PTHR43081">
    <property type="entry name" value="ADENYLATE CYCLASE, TERMINAL-DIFFERENTIATION SPECIFIC-RELATED"/>
    <property type="match status" value="1"/>
</dbReference>
<dbReference type="CDD" id="cd07302">
    <property type="entry name" value="CHD"/>
    <property type="match status" value="1"/>
</dbReference>
<proteinExistence type="predicted"/>
<gene>
    <name evidence="3" type="ORF">AAG747_07325</name>
</gene>
<dbReference type="GO" id="GO:0009190">
    <property type="term" value="P:cyclic nucleotide biosynthetic process"/>
    <property type="evidence" value="ECO:0007669"/>
    <property type="project" value="InterPro"/>
</dbReference>